<proteinExistence type="predicted"/>
<dbReference type="Proteomes" id="UP001434883">
    <property type="component" value="Unassembled WGS sequence"/>
</dbReference>
<reference evidence="1 2" key="1">
    <citation type="submission" date="2021-06" db="EMBL/GenBank/DDBJ databases">
        <authorList>
            <person name="Palmer J.M."/>
        </authorList>
    </citation>
    <scope>NUCLEOTIDE SEQUENCE [LARGE SCALE GENOMIC DNA]</scope>
    <source>
        <strain evidence="1 2">XC_2019</strain>
        <tissue evidence="1">Muscle</tissue>
    </source>
</reference>
<dbReference type="EMBL" id="JAHRIN010046228">
    <property type="protein sequence ID" value="MEQ2207856.1"/>
    <property type="molecule type" value="Genomic_DNA"/>
</dbReference>
<accession>A0ABV0RI60</accession>
<gene>
    <name evidence="1" type="ORF">XENOCAPTIV_019778</name>
</gene>
<name>A0ABV0RI60_9TELE</name>
<sequence length="226" mass="25166">MKKNMYHFLSVYNYALLCVGLSHKIPIKQIKIVTLTSHNLNKFPGVVSTTTTEEGLNITKQQSSLLSSVYRGHGPPLVLTAPDPSPSIPHRVLGVVRSALSPKTTRTCLAPNWSYNESVSPVKAGLCGIAHITEGEPRRACWTVIRSVGQFPLSVRSSSLFTRPHIHLYIYICIDITIYIDIYFFSKLITGEMSHQGAHTSSLIFNCKKRETCASFVFAHPFCEVE</sequence>
<organism evidence="1 2">
    <name type="scientific">Xenoophorus captivus</name>
    <dbReference type="NCBI Taxonomy" id="1517983"/>
    <lineage>
        <taxon>Eukaryota</taxon>
        <taxon>Metazoa</taxon>
        <taxon>Chordata</taxon>
        <taxon>Craniata</taxon>
        <taxon>Vertebrata</taxon>
        <taxon>Euteleostomi</taxon>
        <taxon>Actinopterygii</taxon>
        <taxon>Neopterygii</taxon>
        <taxon>Teleostei</taxon>
        <taxon>Neoteleostei</taxon>
        <taxon>Acanthomorphata</taxon>
        <taxon>Ovalentaria</taxon>
        <taxon>Atherinomorphae</taxon>
        <taxon>Cyprinodontiformes</taxon>
        <taxon>Goodeidae</taxon>
        <taxon>Xenoophorus</taxon>
    </lineage>
</organism>
<protein>
    <submittedName>
        <fullName evidence="1">Uncharacterized protein</fullName>
    </submittedName>
</protein>
<evidence type="ECO:0000313" key="1">
    <source>
        <dbReference type="EMBL" id="MEQ2207856.1"/>
    </source>
</evidence>
<comment type="caution">
    <text evidence="1">The sequence shown here is derived from an EMBL/GenBank/DDBJ whole genome shotgun (WGS) entry which is preliminary data.</text>
</comment>
<evidence type="ECO:0000313" key="2">
    <source>
        <dbReference type="Proteomes" id="UP001434883"/>
    </source>
</evidence>
<keyword evidence="2" id="KW-1185">Reference proteome</keyword>